<feature type="region of interest" description="Disordered" evidence="1">
    <location>
        <begin position="100"/>
        <end position="120"/>
    </location>
</feature>
<dbReference type="EMBL" id="JARJBB010000038">
    <property type="protein sequence ID" value="MDF3303067.1"/>
    <property type="molecule type" value="Genomic_DNA"/>
</dbReference>
<sequence>MKVTRSGYVLEFEHVLDGLRETAGQCRNPAHLAFVTAAITAFEEEGPDARPLLNGCPQAAARLIFEEVAEAYITTEQATRVQSRNSTLARDFQLPYTTHRRAQARRAEHERRGRNATGLDRLRHLLTIPAH</sequence>
<dbReference type="RefSeq" id="WP_276112610.1">
    <property type="nucleotide sequence ID" value="NZ_JARJBB010000038.1"/>
</dbReference>
<name>A0ABT6AF52_9ACTN</name>
<evidence type="ECO:0000313" key="3">
    <source>
        <dbReference type="Proteomes" id="UP001221150"/>
    </source>
</evidence>
<accession>A0ABT6AF52</accession>
<keyword evidence="3" id="KW-1185">Reference proteome</keyword>
<dbReference type="Proteomes" id="UP001221150">
    <property type="component" value="Unassembled WGS sequence"/>
</dbReference>
<organism evidence="2 3">
    <name type="scientific">Streptomyces tropicalis</name>
    <dbReference type="NCBI Taxonomy" id="3034234"/>
    <lineage>
        <taxon>Bacteria</taxon>
        <taxon>Bacillati</taxon>
        <taxon>Actinomycetota</taxon>
        <taxon>Actinomycetes</taxon>
        <taxon>Kitasatosporales</taxon>
        <taxon>Streptomycetaceae</taxon>
        <taxon>Streptomyces</taxon>
    </lineage>
</organism>
<proteinExistence type="predicted"/>
<evidence type="ECO:0000256" key="1">
    <source>
        <dbReference type="SAM" id="MobiDB-lite"/>
    </source>
</evidence>
<protein>
    <submittedName>
        <fullName evidence="2">Uncharacterized protein</fullName>
    </submittedName>
</protein>
<evidence type="ECO:0000313" key="2">
    <source>
        <dbReference type="EMBL" id="MDF3303067.1"/>
    </source>
</evidence>
<reference evidence="2 3" key="1">
    <citation type="submission" date="2023-03" db="EMBL/GenBank/DDBJ databases">
        <title>Draft genome sequence of Streptomyces sp. K1PA1 isolated from peat swamp forest in Thailand.</title>
        <authorList>
            <person name="Klaysubun C."/>
            <person name="Duangmal K."/>
        </authorList>
    </citation>
    <scope>NUCLEOTIDE SEQUENCE [LARGE SCALE GENOMIC DNA]</scope>
    <source>
        <strain evidence="2 3">K1PA1</strain>
    </source>
</reference>
<comment type="caution">
    <text evidence="2">The sequence shown here is derived from an EMBL/GenBank/DDBJ whole genome shotgun (WGS) entry which is preliminary data.</text>
</comment>
<gene>
    <name evidence="2" type="ORF">P3H78_31535</name>
</gene>